<comment type="caution">
    <text evidence="13">The sequence shown here is derived from an EMBL/GenBank/DDBJ whole genome shotgun (WGS) entry which is preliminary data.</text>
</comment>
<dbReference type="GO" id="GO:0005739">
    <property type="term" value="C:mitochondrion"/>
    <property type="evidence" value="ECO:0007669"/>
    <property type="project" value="TreeGrafter"/>
</dbReference>
<comment type="catalytic activity">
    <reaction evidence="10">
        <text>(sulfur carrier)-H + L-cysteine = (sulfur carrier)-SH + L-alanine</text>
        <dbReference type="Rhea" id="RHEA:43892"/>
        <dbReference type="Rhea" id="RHEA-COMP:14737"/>
        <dbReference type="Rhea" id="RHEA-COMP:14739"/>
        <dbReference type="ChEBI" id="CHEBI:29917"/>
        <dbReference type="ChEBI" id="CHEBI:35235"/>
        <dbReference type="ChEBI" id="CHEBI:57972"/>
        <dbReference type="ChEBI" id="CHEBI:64428"/>
        <dbReference type="EC" id="2.8.1.7"/>
    </reaction>
</comment>
<dbReference type="GO" id="GO:0002098">
    <property type="term" value="P:tRNA wobble uridine modification"/>
    <property type="evidence" value="ECO:0007669"/>
    <property type="project" value="UniProtKB-ARBA"/>
</dbReference>
<dbReference type="GO" id="GO:0051536">
    <property type="term" value="F:iron-sulfur cluster binding"/>
    <property type="evidence" value="ECO:0007669"/>
    <property type="project" value="UniProtKB-KW"/>
</dbReference>
<evidence type="ECO:0000256" key="5">
    <source>
        <dbReference type="ARBA" id="ARBA00022723"/>
    </source>
</evidence>
<reference evidence="13" key="1">
    <citation type="journal article" date="2021" name="New Phytol.">
        <title>Evolutionary innovations through gain and loss of genes in the ectomycorrhizal Boletales.</title>
        <authorList>
            <person name="Wu G."/>
            <person name="Miyauchi S."/>
            <person name="Morin E."/>
            <person name="Kuo A."/>
            <person name="Drula E."/>
            <person name="Varga T."/>
            <person name="Kohler A."/>
            <person name="Feng B."/>
            <person name="Cao Y."/>
            <person name="Lipzen A."/>
            <person name="Daum C."/>
            <person name="Hundley H."/>
            <person name="Pangilinan J."/>
            <person name="Johnson J."/>
            <person name="Barry K."/>
            <person name="LaButti K."/>
            <person name="Ng V."/>
            <person name="Ahrendt S."/>
            <person name="Min B."/>
            <person name="Choi I.G."/>
            <person name="Park H."/>
            <person name="Plett J.M."/>
            <person name="Magnuson J."/>
            <person name="Spatafora J.W."/>
            <person name="Nagy L.G."/>
            <person name="Henrissat B."/>
            <person name="Grigoriev I.V."/>
            <person name="Yang Z.L."/>
            <person name="Xu J."/>
            <person name="Martin F.M."/>
        </authorList>
    </citation>
    <scope>NUCLEOTIDE SEQUENCE</scope>
    <source>
        <strain evidence="13">KKN 215</strain>
    </source>
</reference>
<dbReference type="HAMAP" id="MF_00331">
    <property type="entry name" value="Cys_desulf_IscS"/>
    <property type="match status" value="1"/>
</dbReference>
<dbReference type="Pfam" id="PF00266">
    <property type="entry name" value="Aminotran_5"/>
    <property type="match status" value="1"/>
</dbReference>
<dbReference type="InterPro" id="IPR020578">
    <property type="entry name" value="Aminotrans_V_PyrdxlP_BS"/>
</dbReference>
<dbReference type="InterPro" id="IPR000192">
    <property type="entry name" value="Aminotrans_V_dom"/>
</dbReference>
<evidence type="ECO:0000256" key="10">
    <source>
        <dbReference type="ARBA" id="ARBA00050776"/>
    </source>
</evidence>
<dbReference type="GO" id="GO:0005634">
    <property type="term" value="C:nucleus"/>
    <property type="evidence" value="ECO:0007669"/>
    <property type="project" value="TreeGrafter"/>
</dbReference>
<comment type="cofactor">
    <cofactor evidence="1 11">
        <name>pyridoxal 5'-phosphate</name>
        <dbReference type="ChEBI" id="CHEBI:597326"/>
    </cofactor>
</comment>
<accession>A0A8K0ULM0</accession>
<gene>
    <name evidence="13" type="ORF">BXZ70DRAFT_236741</name>
</gene>
<organism evidence="13 14">
    <name type="scientific">Cristinia sonorae</name>
    <dbReference type="NCBI Taxonomy" id="1940300"/>
    <lineage>
        <taxon>Eukaryota</taxon>
        <taxon>Fungi</taxon>
        <taxon>Dikarya</taxon>
        <taxon>Basidiomycota</taxon>
        <taxon>Agaricomycotina</taxon>
        <taxon>Agaricomycetes</taxon>
        <taxon>Agaricomycetidae</taxon>
        <taxon>Agaricales</taxon>
        <taxon>Pleurotineae</taxon>
        <taxon>Stephanosporaceae</taxon>
        <taxon>Cristinia</taxon>
    </lineage>
</organism>
<comment type="function">
    <text evidence="9">Catalyzes the removal of elemental sulfur from cysteine to produce alanine. It supplies the inorganic sulfur for iron-sulfur (Fe-S) clusters. Plays a role in both tRNA-processing and mitochondrial metabolism. Involved in the 2-thio-modification of both 5-carboxymethylaminomethyl-2-thiouridine in mitochondrial tRNAs and 5-methoxycarbonylmethyl-2-thiouridine (mcm5s2U) in cytoplasmic tRNAs.</text>
</comment>
<keyword evidence="7" id="KW-0408">Iron</keyword>
<dbReference type="InterPro" id="IPR015421">
    <property type="entry name" value="PyrdxlP-dep_Trfase_major"/>
</dbReference>
<evidence type="ECO:0000256" key="11">
    <source>
        <dbReference type="RuleBase" id="RU004504"/>
    </source>
</evidence>
<evidence type="ECO:0000256" key="8">
    <source>
        <dbReference type="ARBA" id="ARBA00023014"/>
    </source>
</evidence>
<dbReference type="Proteomes" id="UP000813824">
    <property type="component" value="Unassembled WGS sequence"/>
</dbReference>
<dbReference type="OrthoDB" id="10250117at2759"/>
<dbReference type="AlphaFoldDB" id="A0A8K0ULM0"/>
<evidence type="ECO:0000256" key="4">
    <source>
        <dbReference type="ARBA" id="ARBA00022679"/>
    </source>
</evidence>
<dbReference type="GO" id="GO:1990221">
    <property type="term" value="C:L-cysteine desulfurase complex"/>
    <property type="evidence" value="ECO:0007669"/>
    <property type="project" value="UniProtKB-ARBA"/>
</dbReference>
<evidence type="ECO:0000256" key="7">
    <source>
        <dbReference type="ARBA" id="ARBA00023004"/>
    </source>
</evidence>
<dbReference type="PANTHER" id="PTHR11601:SF34">
    <property type="entry name" value="CYSTEINE DESULFURASE"/>
    <property type="match status" value="1"/>
</dbReference>
<evidence type="ECO:0000313" key="13">
    <source>
        <dbReference type="EMBL" id="KAH8099593.1"/>
    </source>
</evidence>
<evidence type="ECO:0000259" key="12">
    <source>
        <dbReference type="Pfam" id="PF00266"/>
    </source>
</evidence>
<dbReference type="GO" id="GO:0044571">
    <property type="term" value="P:[2Fe-2S] cluster assembly"/>
    <property type="evidence" value="ECO:0007669"/>
    <property type="project" value="InterPro"/>
</dbReference>
<feature type="domain" description="Aminotransferase class V" evidence="12">
    <location>
        <begin position="82"/>
        <end position="442"/>
    </location>
</feature>
<evidence type="ECO:0000256" key="2">
    <source>
        <dbReference type="ARBA" id="ARBA00006490"/>
    </source>
</evidence>
<dbReference type="GO" id="GO:0031071">
    <property type="term" value="F:cysteine desulfurase activity"/>
    <property type="evidence" value="ECO:0007669"/>
    <property type="project" value="UniProtKB-EC"/>
</dbReference>
<keyword evidence="5" id="KW-0479">Metal-binding</keyword>
<dbReference type="GO" id="GO:0034227">
    <property type="term" value="P:tRNA thio-modification"/>
    <property type="evidence" value="ECO:0007669"/>
    <property type="project" value="UniProtKB-ARBA"/>
</dbReference>
<dbReference type="FunFam" id="3.90.1150.10:FF:000002">
    <property type="entry name" value="Cysteine desulfurase IscS"/>
    <property type="match status" value="1"/>
</dbReference>
<dbReference type="Gene3D" id="3.90.1150.10">
    <property type="entry name" value="Aspartate Aminotransferase, domain 1"/>
    <property type="match status" value="1"/>
</dbReference>
<dbReference type="EMBL" id="JAEVFJ010000019">
    <property type="protein sequence ID" value="KAH8099593.1"/>
    <property type="molecule type" value="Genomic_DNA"/>
</dbReference>
<dbReference type="FunFam" id="3.40.640.10:FF:000003">
    <property type="entry name" value="Cysteine desulfurase IscS"/>
    <property type="match status" value="1"/>
</dbReference>
<dbReference type="InterPro" id="IPR015422">
    <property type="entry name" value="PyrdxlP-dep_Trfase_small"/>
</dbReference>
<dbReference type="PROSITE" id="PS00595">
    <property type="entry name" value="AA_TRANSFER_CLASS_5"/>
    <property type="match status" value="1"/>
</dbReference>
<evidence type="ECO:0000256" key="1">
    <source>
        <dbReference type="ARBA" id="ARBA00001933"/>
    </source>
</evidence>
<keyword evidence="8" id="KW-0411">Iron-sulfur</keyword>
<comment type="similarity">
    <text evidence="2">Belongs to the class-V pyridoxal-phosphate-dependent aminotransferase family. NifS/IscS subfamily.</text>
</comment>
<evidence type="ECO:0000256" key="9">
    <source>
        <dbReference type="ARBA" id="ARBA00045623"/>
    </source>
</evidence>
<dbReference type="PANTHER" id="PTHR11601">
    <property type="entry name" value="CYSTEINE DESULFURYLASE FAMILY MEMBER"/>
    <property type="match status" value="1"/>
</dbReference>
<evidence type="ECO:0000313" key="14">
    <source>
        <dbReference type="Proteomes" id="UP000813824"/>
    </source>
</evidence>
<dbReference type="InterPro" id="IPR010240">
    <property type="entry name" value="Cys_deSase_IscS"/>
</dbReference>
<evidence type="ECO:0000256" key="6">
    <source>
        <dbReference type="ARBA" id="ARBA00022898"/>
    </source>
</evidence>
<keyword evidence="4" id="KW-0808">Transferase</keyword>
<dbReference type="InterPro" id="IPR015424">
    <property type="entry name" value="PyrdxlP-dep_Trfase"/>
</dbReference>
<keyword evidence="14" id="KW-1185">Reference proteome</keyword>
<name>A0A8K0ULM0_9AGAR</name>
<proteinExistence type="inferred from homology"/>
<dbReference type="SUPFAM" id="SSF53383">
    <property type="entry name" value="PLP-dependent transferases"/>
    <property type="match status" value="1"/>
</dbReference>
<sequence>MLSRLSGNAARRAALRSAASRLTAAEARRSFVQPSQADRASVVDVPSTYQEDAFFAPRADMLGFKLELPQRGNSLTEQARPIYLDMQATTPVDPRVLDAMLPYLTDQYGNPHSRTHAYGWEAEKAVEEGRAHVAALIGADPKDIVFTSGATESNNMIIKGIARFNKDRKKHVITTQTEHKCVLDSCRKLQEEGFEVTYLPVQSNGVVDLKELEAAIRPDTSLVSIMTVNNETGVIQPMKEIGSLLRKHRGIHFHTDGAQAAGKISVDVNEMNIDAMSLSGHKIYGPKGIGAAYVRRRPRVRLEPIINGGGQERGLRSGTLPTALAVGLGEAARIAKLEMRDHARVKSLSDRLINKINAQVEHVVRNGDVNGYPGCVNLSFAYVEGESLLMALKDIALSSGSACTSASLEPSYVLRALGAAEDMAHSSLRFGIGRFTTEAEIDFVVDKIVAVVQRLRDMSPLWEMVQEGIDISTINWAQH</sequence>
<dbReference type="GO" id="GO:0030170">
    <property type="term" value="F:pyridoxal phosphate binding"/>
    <property type="evidence" value="ECO:0007669"/>
    <property type="project" value="InterPro"/>
</dbReference>
<keyword evidence="6" id="KW-0663">Pyridoxal phosphate</keyword>
<evidence type="ECO:0000256" key="3">
    <source>
        <dbReference type="ARBA" id="ARBA00012239"/>
    </source>
</evidence>
<dbReference type="GO" id="GO:0046872">
    <property type="term" value="F:metal ion binding"/>
    <property type="evidence" value="ECO:0007669"/>
    <property type="project" value="UniProtKB-KW"/>
</dbReference>
<dbReference type="EC" id="2.8.1.7" evidence="3"/>
<protein>
    <recommendedName>
        <fullName evidence="3">cysteine desulfurase</fullName>
        <ecNumber evidence="3">2.8.1.7</ecNumber>
    </recommendedName>
</protein>
<dbReference type="NCBIfam" id="NF010611">
    <property type="entry name" value="PRK14012.1"/>
    <property type="match status" value="1"/>
</dbReference>
<dbReference type="Gene3D" id="3.40.640.10">
    <property type="entry name" value="Type I PLP-dependent aspartate aminotransferase-like (Major domain)"/>
    <property type="match status" value="1"/>
</dbReference>